<accession>A0AAP0GAK4</accession>
<keyword evidence="2" id="KW-1185">Reference proteome</keyword>
<proteinExistence type="predicted"/>
<organism evidence="1 2">
    <name type="scientific">Platanthera zijinensis</name>
    <dbReference type="NCBI Taxonomy" id="2320716"/>
    <lineage>
        <taxon>Eukaryota</taxon>
        <taxon>Viridiplantae</taxon>
        <taxon>Streptophyta</taxon>
        <taxon>Embryophyta</taxon>
        <taxon>Tracheophyta</taxon>
        <taxon>Spermatophyta</taxon>
        <taxon>Magnoliopsida</taxon>
        <taxon>Liliopsida</taxon>
        <taxon>Asparagales</taxon>
        <taxon>Orchidaceae</taxon>
        <taxon>Orchidoideae</taxon>
        <taxon>Orchideae</taxon>
        <taxon>Orchidinae</taxon>
        <taxon>Platanthera</taxon>
    </lineage>
</organism>
<comment type="caution">
    <text evidence="1">The sequence shown here is derived from an EMBL/GenBank/DDBJ whole genome shotgun (WGS) entry which is preliminary data.</text>
</comment>
<name>A0AAP0GAK4_9ASPA</name>
<sequence>MQKNSDNGNTRCGRPEAWPILGLCRPVSSSLFLWAFWWSATVLLVNELSSCCSLVDGLTPSCSVHVSRPPASSLAVRSLSRFNAYDRILENSKLSSIFQFNFFSSLIFVLYV</sequence>
<evidence type="ECO:0000313" key="1">
    <source>
        <dbReference type="EMBL" id="KAK8948378.1"/>
    </source>
</evidence>
<reference evidence="1 2" key="1">
    <citation type="journal article" date="2022" name="Nat. Plants">
        <title>Genomes of leafy and leafless Platanthera orchids illuminate the evolution of mycoheterotrophy.</title>
        <authorList>
            <person name="Li M.H."/>
            <person name="Liu K.W."/>
            <person name="Li Z."/>
            <person name="Lu H.C."/>
            <person name="Ye Q.L."/>
            <person name="Zhang D."/>
            <person name="Wang J.Y."/>
            <person name="Li Y.F."/>
            <person name="Zhong Z.M."/>
            <person name="Liu X."/>
            <person name="Yu X."/>
            <person name="Liu D.K."/>
            <person name="Tu X.D."/>
            <person name="Liu B."/>
            <person name="Hao Y."/>
            <person name="Liao X.Y."/>
            <person name="Jiang Y.T."/>
            <person name="Sun W.H."/>
            <person name="Chen J."/>
            <person name="Chen Y.Q."/>
            <person name="Ai Y."/>
            <person name="Zhai J.W."/>
            <person name="Wu S.S."/>
            <person name="Zhou Z."/>
            <person name="Hsiao Y.Y."/>
            <person name="Wu W.L."/>
            <person name="Chen Y.Y."/>
            <person name="Lin Y.F."/>
            <person name="Hsu J.L."/>
            <person name="Li C.Y."/>
            <person name="Wang Z.W."/>
            <person name="Zhao X."/>
            <person name="Zhong W.Y."/>
            <person name="Ma X.K."/>
            <person name="Ma L."/>
            <person name="Huang J."/>
            <person name="Chen G.Z."/>
            <person name="Huang M.Z."/>
            <person name="Huang L."/>
            <person name="Peng D.H."/>
            <person name="Luo Y.B."/>
            <person name="Zou S.Q."/>
            <person name="Chen S.P."/>
            <person name="Lan S."/>
            <person name="Tsai W.C."/>
            <person name="Van de Peer Y."/>
            <person name="Liu Z.J."/>
        </authorList>
    </citation>
    <scope>NUCLEOTIDE SEQUENCE [LARGE SCALE GENOMIC DNA]</scope>
    <source>
        <strain evidence="1">Lor287</strain>
    </source>
</reference>
<dbReference type="EMBL" id="JBBWWQ010000004">
    <property type="protein sequence ID" value="KAK8948378.1"/>
    <property type="molecule type" value="Genomic_DNA"/>
</dbReference>
<dbReference type="Proteomes" id="UP001418222">
    <property type="component" value="Unassembled WGS sequence"/>
</dbReference>
<protein>
    <submittedName>
        <fullName evidence="1">Uncharacterized protein</fullName>
    </submittedName>
</protein>
<gene>
    <name evidence="1" type="ORF">KSP39_PZI005532</name>
</gene>
<dbReference type="AlphaFoldDB" id="A0AAP0GAK4"/>
<evidence type="ECO:0000313" key="2">
    <source>
        <dbReference type="Proteomes" id="UP001418222"/>
    </source>
</evidence>